<evidence type="ECO:0000313" key="2">
    <source>
        <dbReference type="EMBL" id="KAF4497421.1"/>
    </source>
</evidence>
<dbReference type="Proteomes" id="UP000737391">
    <property type="component" value="Unassembled WGS sequence"/>
</dbReference>
<sequence length="133" mass="14814">MSARQVKFPSLEDLLEIGEASQDVKTADTTLQNLQHQQVPIAKNDHQPSVLKSIVTALIALLPALFGYGINNTSPEEEEKSSVAVKQVLLERKKAEKRIERAEAHMRALDRLVEAQQLDLGDNRTGSWEVVET</sequence>
<protein>
    <submittedName>
        <fullName evidence="2">Uncharacterized protein</fullName>
    </submittedName>
</protein>
<gene>
    <name evidence="2" type="ORF">FAGAP_6412</name>
</gene>
<keyword evidence="1" id="KW-0175">Coiled coil</keyword>
<comment type="caution">
    <text evidence="2">The sequence shown here is derived from an EMBL/GenBank/DDBJ whole genome shotgun (WGS) entry which is preliminary data.</text>
</comment>
<dbReference type="OrthoDB" id="5101064at2759"/>
<reference evidence="2" key="1">
    <citation type="submission" date="2020-01" db="EMBL/GenBank/DDBJ databases">
        <title>Identification and distribution of gene clusters putatively required for synthesis of sphingolipid metabolism inhibitors in phylogenetically diverse species of the filamentous fungus Fusarium.</title>
        <authorList>
            <person name="Kim H.-S."/>
            <person name="Busman M."/>
            <person name="Brown D.W."/>
            <person name="Divon H."/>
            <person name="Uhlig S."/>
            <person name="Proctor R.H."/>
        </authorList>
    </citation>
    <scope>NUCLEOTIDE SEQUENCE</scope>
    <source>
        <strain evidence="2">NRRL 31653</strain>
    </source>
</reference>
<dbReference type="EMBL" id="LUFC02000434">
    <property type="protein sequence ID" value="KAF4497421.1"/>
    <property type="molecule type" value="Genomic_DNA"/>
</dbReference>
<proteinExistence type="predicted"/>
<feature type="coiled-coil region" evidence="1">
    <location>
        <begin position="85"/>
        <end position="119"/>
    </location>
</feature>
<keyword evidence="3" id="KW-1185">Reference proteome</keyword>
<evidence type="ECO:0000313" key="3">
    <source>
        <dbReference type="Proteomes" id="UP000737391"/>
    </source>
</evidence>
<name>A0A9P5E6E5_9HYPO</name>
<organism evidence="2 3">
    <name type="scientific">Fusarium agapanthi</name>
    <dbReference type="NCBI Taxonomy" id="1803897"/>
    <lineage>
        <taxon>Eukaryota</taxon>
        <taxon>Fungi</taxon>
        <taxon>Dikarya</taxon>
        <taxon>Ascomycota</taxon>
        <taxon>Pezizomycotina</taxon>
        <taxon>Sordariomycetes</taxon>
        <taxon>Hypocreomycetidae</taxon>
        <taxon>Hypocreales</taxon>
        <taxon>Nectriaceae</taxon>
        <taxon>Fusarium</taxon>
        <taxon>Fusarium fujikuroi species complex</taxon>
    </lineage>
</organism>
<evidence type="ECO:0000256" key="1">
    <source>
        <dbReference type="SAM" id="Coils"/>
    </source>
</evidence>
<accession>A0A9P5E6E5</accession>
<dbReference type="AlphaFoldDB" id="A0A9P5E6E5"/>